<feature type="compositionally biased region" description="Low complexity" evidence="4">
    <location>
        <begin position="3227"/>
        <end position="3251"/>
    </location>
</feature>
<dbReference type="Pfam" id="PF00632">
    <property type="entry name" value="HECT"/>
    <property type="match status" value="1"/>
</dbReference>
<dbReference type="InterPro" id="IPR043366">
    <property type="entry name" value="HECTD4"/>
</dbReference>
<evidence type="ECO:0000256" key="1">
    <source>
        <dbReference type="ARBA" id="ARBA00022679"/>
    </source>
</evidence>
<feature type="active site" description="Glycyl thioester intermediate" evidence="3">
    <location>
        <position position="4338"/>
    </location>
</feature>
<feature type="compositionally biased region" description="Acidic residues" evidence="4">
    <location>
        <begin position="2648"/>
        <end position="2660"/>
    </location>
</feature>
<dbReference type="Ensembl" id="ENSAMXT00005029616.1">
    <property type="protein sequence ID" value="ENSAMXP00005026919.1"/>
    <property type="gene ID" value="ENSAMXG00005011149.1"/>
</dbReference>
<evidence type="ECO:0000313" key="6">
    <source>
        <dbReference type="Ensembl" id="ENSAMXP00005026919.1"/>
    </source>
</evidence>
<evidence type="ECO:0000256" key="4">
    <source>
        <dbReference type="SAM" id="MobiDB-lite"/>
    </source>
</evidence>
<dbReference type="InterPro" id="IPR043136">
    <property type="entry name" value="B30.2/SPRY_sf"/>
</dbReference>
<feature type="region of interest" description="Disordered" evidence="4">
    <location>
        <begin position="111"/>
        <end position="130"/>
    </location>
</feature>
<feature type="region of interest" description="Disordered" evidence="4">
    <location>
        <begin position="3227"/>
        <end position="3256"/>
    </location>
</feature>
<feature type="region of interest" description="Disordered" evidence="4">
    <location>
        <begin position="3745"/>
        <end position="3772"/>
    </location>
</feature>
<dbReference type="InterPro" id="IPR000569">
    <property type="entry name" value="HECT_dom"/>
</dbReference>
<dbReference type="PANTHER" id="PTHR46435:SF1">
    <property type="entry name" value="E3 UBIQUITIN-PROTEIN LIGASE HECTD4-RELATED"/>
    <property type="match status" value="1"/>
</dbReference>
<evidence type="ECO:0000313" key="7">
    <source>
        <dbReference type="Proteomes" id="UP000694621"/>
    </source>
</evidence>
<name>A0A8B9JWE1_ASTMX</name>
<dbReference type="SUPFAM" id="SSF56204">
    <property type="entry name" value="Hect, E3 ligase catalytic domain"/>
    <property type="match status" value="1"/>
</dbReference>
<keyword evidence="1" id="KW-0808">Transferase</keyword>
<dbReference type="CDD" id="cd13735">
    <property type="entry name" value="SPRY_HECT_like"/>
    <property type="match status" value="1"/>
</dbReference>
<dbReference type="PROSITE" id="PS50237">
    <property type="entry name" value="HECT"/>
    <property type="match status" value="1"/>
</dbReference>
<dbReference type="Gene3D" id="3.30.2160.10">
    <property type="entry name" value="Hect, E3 ligase catalytic domain"/>
    <property type="match status" value="1"/>
</dbReference>
<reference evidence="6" key="1">
    <citation type="submission" date="2025-08" db="UniProtKB">
        <authorList>
            <consortium name="Ensembl"/>
        </authorList>
    </citation>
    <scope>IDENTIFICATION</scope>
</reference>
<organism evidence="6 7">
    <name type="scientific">Astyanax mexicanus</name>
    <name type="common">Blind cave fish</name>
    <name type="synonym">Astyanax fasciatus mexicanus</name>
    <dbReference type="NCBI Taxonomy" id="7994"/>
    <lineage>
        <taxon>Eukaryota</taxon>
        <taxon>Metazoa</taxon>
        <taxon>Chordata</taxon>
        <taxon>Craniata</taxon>
        <taxon>Vertebrata</taxon>
        <taxon>Euteleostomi</taxon>
        <taxon>Actinopterygii</taxon>
        <taxon>Neopterygii</taxon>
        <taxon>Teleostei</taxon>
        <taxon>Ostariophysi</taxon>
        <taxon>Characiformes</taxon>
        <taxon>Characoidei</taxon>
        <taxon>Acestrorhamphidae</taxon>
        <taxon>Acestrorhamphinae</taxon>
        <taxon>Astyanax</taxon>
    </lineage>
</organism>
<feature type="region of interest" description="Disordered" evidence="4">
    <location>
        <begin position="2636"/>
        <end position="2660"/>
    </location>
</feature>
<dbReference type="InterPro" id="IPR035983">
    <property type="entry name" value="Hect_E3_ubiquitin_ligase"/>
</dbReference>
<dbReference type="FunFam" id="2.60.120.920:FF:000030">
    <property type="entry name" value="probable E3 ubiquitin-protein ligase HECTD4 isoform X2"/>
    <property type="match status" value="1"/>
</dbReference>
<dbReference type="GO" id="GO:0004842">
    <property type="term" value="F:ubiquitin-protein transferase activity"/>
    <property type="evidence" value="ECO:0007669"/>
    <property type="project" value="InterPro"/>
</dbReference>
<feature type="compositionally biased region" description="Polar residues" evidence="4">
    <location>
        <begin position="1910"/>
        <end position="1927"/>
    </location>
</feature>
<feature type="region of interest" description="Disordered" evidence="4">
    <location>
        <begin position="3398"/>
        <end position="3453"/>
    </location>
</feature>
<evidence type="ECO:0000256" key="2">
    <source>
        <dbReference type="ARBA" id="ARBA00022786"/>
    </source>
</evidence>
<dbReference type="FunFam" id="3.30.2410.10:FF:000015">
    <property type="entry name" value="probable E3 ubiquitin-protein ligase HECTD4 isoform X1"/>
    <property type="match status" value="1"/>
</dbReference>
<dbReference type="Gene3D" id="2.60.120.920">
    <property type="match status" value="1"/>
</dbReference>
<dbReference type="Gene3D" id="3.30.2410.10">
    <property type="entry name" value="Hect, E3 ligase catalytic domain"/>
    <property type="match status" value="1"/>
</dbReference>
<dbReference type="GO" id="GO:0042593">
    <property type="term" value="P:glucose homeostasis"/>
    <property type="evidence" value="ECO:0007669"/>
    <property type="project" value="TreeGrafter"/>
</dbReference>
<evidence type="ECO:0000259" key="5">
    <source>
        <dbReference type="PROSITE" id="PS50237"/>
    </source>
</evidence>
<feature type="region of interest" description="Disordered" evidence="4">
    <location>
        <begin position="3704"/>
        <end position="3732"/>
    </location>
</feature>
<dbReference type="PANTHER" id="PTHR46435">
    <property type="entry name" value="E3 UBIQUITIN-PROTEIN LIGASE HECTD4-RELATED"/>
    <property type="match status" value="1"/>
</dbReference>
<feature type="domain" description="HECT" evidence="5">
    <location>
        <begin position="4011"/>
        <end position="4370"/>
    </location>
</feature>
<sequence>QKTLAAVAVAEQRGAVDSSQWLSVKEETIFLHDGLIRVTDLAELPSEIGASEQGDAEQEILTFETKNPVELADRLRSVCGNQSNAYARLLEYRLNALRGLWGAQRQLALEEQQEREGTTAAAGAGAGADDEAPFTSRVGLLLVFPLLQSQTRHDPALSGVTAEVLLACLRDCQPLSLGKEPADCLNGLEGLLCTWLEQGGEQGGGGLVQERLLLTQRQRENAAAALVALACARGSLKTFIHTVHLLQKQTDLEQLPVADVLYRLLLLEGGPGSPSCLLGGKHSVSWGFEDMLPAPDSSAAGAESKETDLGRCLTTDGLYLYTTNSFGRGLSKLGSGLHGTLRGFVYCRNEELEPGWVVYSSGRLLHRPASFDSKPHQLCQVIDPFTLKVNQIVSMPVHHFPMGSSLTTLHLCSDGTYLYWVWSPVSLNEKTQKGHSVFMDVFQLATEAGLCVVSPLRERVILLRKEGEPSKCLNELLMSRMSRFRASHSATLAALTGSAITNPVKEEQSAVNASCGLPLKTLRKTPMYVCGTYLVMLASPPGAAGSSATRSLFGGSSGLSSLKILASSLVFNLADGQFSSRADLIDAPGSSLGRGAQVAGLGACYDALNNLIWTCSSDYMDQWCNPGNQAFHHVCQQLGVSHVISEPKEELVKTGVVINQLLHHVGAMCIHQLNLLAASSSSSLTLGSFVGKQPMETRHFSAICDIMEKAMANSDTCIIRCILVVFQVVFRFFNPQSEQNQQSVKRSGLLLWQLLMAPVNQIGAEIQKEVCLAISSGLHVLYQGESELNNLLKLILTEGERNGGLSQLRDVILNNLADQLQKNRFGSEDDDHYRLSDELLHCILKTVVRESCLLITKCQTVSKEEFQKLLSTVPVASPSLRYLMAVQNHLLSNTVLIHSDDSDDSDSSLQGETMKELQTNILSLAAKILVGCDEVLETLQQVTTALINSDISDREIRMKGLEQVTKATMLGHLLPVLLTSLMHPNLQTLSLADALMPQLVQLVLYTSQTALLLKTQSALFLEVKIKSANFSPSFRILDEREEPGFLTGLRIPAPWAAGKTVETVHPVRDNYKFKETVHIPGARCLYLRFDPRCSSQYDYDKLVIYAGPNTNSRKVAEYGGNTLGYGSRSVLGTGWPKDLAKVEGDTVTFSFEMRSGREHNTPDKAMWGFACTVRAQESSEDVSGGLPFLADLALGLSVLACSMLRILYNGPDITREEETCHDLLCSKLLQRCQWQVEANGAISPALTPSPSPLPLTIDEDREFTYPADALMPPPGLMSGACCELPRIRLPPGIMSRLRELSGRARPQFRLSIKEVIRPDVMEEVIVSCVIKHLGLIDALQSLVNFQYREEHGEEYELLCKIMAETFKKVNAMERQLQSVAELEQKWQSEVDEAQQGKLENNTPFFYDYHFFESKMKELELLCSLKEVPLEWSDLENVVTALRDRFFQEVNSMQQSRNAVPLTKTKALVKSLMNRSELLLHVTIAPHCRSVTTTPTSTPACKSVSDTKSMIPLVKQPVFLRSMSAPSDLEMIANQDLEFTHGVQRRHHPTSHRSSSFTLLQSLAVEDSRDKPTYSVLLGQLFAFIGTTPDQAVSSSSFLAAAQTRWRRGSTRKQALVHMRELLTAAVRVGGVTHLVGPVTMVLQGGPRIEELTCGGMVEQVQDAFGETMTSVVSLCARYPIACANSIGLLCIIPYTRSEEQCLVRSGLVQLMDQLCSLSSQRDCGSNEKQTKKQKVAAMAWAAFQVLANRCIEWEKVEGGSTDGVHSGLARQVSTLLTNHLARATECCGNQAAGNDALQDVLSLLNDLSRSNIGKAILSQPACVSKLLSLLLDQRPSPKLVLIILQLCRAALPLMSVEACGNVVLPSWSYSINALDIEQQDASDPASRIAALLLAKLADYVVPGCQTLLSPASSEPDTSLTRASPKSSLKTDKEVGEEGEAVDGKLSIFIHKREDQSSHEVLQPLLSSSEGRPFRLGTGANMEKVVKMDRDMTKTGSCEVITEEASAALRKASKWAQSGLIVSVGPPVETLVQETSGGVSNGDKKKSAQTVVCRDRNAELARSDPVRPFISGHVANSMAAEVIALLHSLLTAPESNTAQIWTATAEKVLSRALMYIPQLGKYAESILENGSSSGRKLAKLQAISRQAIAALCALGGFKENIKIGSEVQVVGKGVLGSVGVVMSINEQEGIATVRFPSCEYRRACQASDILTVPISRLCTPRSEALPLYKLSITEKVVQAVQSMLLPQEGSLSIHTSLPATGDGSSPVMAAVRLLAEIRTRACLVMAQLLEDSSFCEEFIQQCPAAVEVLNLVAQECSPGERLGVIEAQCERLRMLYRDCARPPPPPLQTDRRQPKEITWCPSRVFPPVRACMFSSHLTSVTFLADPSAGGGLPRGTFIYATSPVPVQAPSFYWEIEIVSYGDSEDDSGPIVSFGFATEAEKRDGAWTNPVGTCLFHNNGRAVHYNGSSLLQWKSVRLDVALLPGDIAGIGWERLEGTPPPQGQAPKGRVYFTYCGQRLSPYLEDVAGGMWPLVHIQKKNTKVRANFGSRLFAYAEGQAHRNAADLCMDLSEEISANFEALPFAMASDSDNDAGASVASDSGSHGPTCRIAAVATAQQQYNSDASCYYKVELSYENLVTSGPDPHPPPIADEESDDEDDDDVPREDHYALLVKAWETKVFPTIRRRFRNEAERKSGLDQIKGALQLGMVDIARQTVEFLYEENGGIPRDLYLPTIEDIKDEANKFTVDKVRKGLTVVIRCPDSNNTGSSSGGTALPKFAIRGMLKTFGLQGAVLDVDSVNELVQVETYLRSEGVLVRYWYPIEMLERPPTGSRRTAANGLVSLDSSNIQIHRELLRCESALARLYCRMALLNIFAPKSPHTFTRLFHIPAVRDITLEHLQLLSNQLLAPPLPDGSISSNSILLAQSMLHNLHGQSCSPTELFYQGNAQSIREWLTVAISRALHQGEDSLLELTKQICCFLQNAPEQFTSEEFPVSESKVGMDINFPGATFVVVSCKESQLGYRKDSSLYKAPWARVMVYGLGHKVRRNGQLNLMEVVRYPLDASPSNTGLTPPPTTNQYPSIIIPTDKVHIKLGGLLWTTDLAPCIKELIFHLLAELFRKIHHLEQCKAPSGLSSSIALLLNPCLAVLMALQSELRKLYDRETQSWGLCSGSSCTSGSSGSLALAAEQSRFSTYFHALMEVCLAVAEVTLPLNVSSGTVTVGALSSSSAPNLSDSSSSSSSSPGQTPQSPSLLSKRKKVKLKRDRAAASLAAAAAASGKRGSGSSTRLSESDSALLNVAGGKPEDMLWFHRGLTLLMIIRHLTNKDPQGLAVTADAVADACQALVGPTAHGRLLVLSGIPTHLEEAVVRNAIRKACSAHGGLFKDEIFIPLQDEDLKKTKGVVVRTPSTPQDAKAERPHPSNMQSPDSSSSATPAVSMSASASTSQTSICSSSQGVSRTASELSVDQGLLPQMPLAQTQGPLDPHTVSSQESLDISLCSTGSIGSLGSFGEQLDNGEIVSESDKGSLYTVTSLENSAKMSRTIKGYAVIEVRSRAKVEKIRASLFNSSDLIGLSSLEGEEELMEMTNEEILTASSVNQSLFDTQGSSALEDYFLDKTIRGDKLVPGARDVLTDIFKSCVQSEQMLSLTPTKPVKASDIYLSKEQISSQTPGNLLHVFFNHIRSPKKVFEDQLTQILRKYGTVKPSKSRYSKAGKEQHQSKVVSTKRPITKPPIKEKSVLNSVRTALSEKKPVLKPKSPEKARPDEKDLEKSPTKKLEVPEEKFLTLEGFYKFTMDRAKQDIRSVWRAVLACGYDLHFERCSCVDTRHAQKASRKWTLEMDVALVQYVNRLCRHLAITPARLHPHELYMDHTDAADPRVLCLLNVPVDSLRLRFALLQSLNNMMESFFLPLVELRQTHTYQNSISALLREAKGLIFYDTKVTIMNRMLNATVQRTADHAAPEITLDPLEIVGGEIHSSENTYFCQAARQLSSIPSSQLCVKLASGGDPTYAFNIRFTGEEVHGTSGSFRHFLWQVCKELQSTALSLLLLCPSAAANRNKGKCILMPCPISYAEEQLLHFFGQLLGIAIRADVPLPLDLLGSFWKGLVGDVLDVDSDLQEADLLTFNYIKKFESVSDEAELEALCAEISSQNHSGESPDSPSRPCCTFTYITMSGEEVELCQGGRNLAVSWENKDIYARSVRSLRIRELQNVECMNAVRAGLGSIIPLQLLTILSPLEMELRTCGLPYINLEFLKAHTMYQVGLMETDQHIEFFWTALEMFTQEELCKFIKFACNQERIPFTCPCKDGGPDTAHVPPYPMKIAPPDGAMGSPDLRHIRVETCMFMVKLPQYSSLDVMLEKLRYAIHYREDPLSG</sequence>
<dbReference type="Proteomes" id="UP000694621">
    <property type="component" value="Unplaced"/>
</dbReference>
<feature type="compositionally biased region" description="Low complexity" evidence="4">
    <location>
        <begin position="3419"/>
        <end position="3453"/>
    </location>
</feature>
<accession>A0A8B9JWE1</accession>
<protein>
    <submittedName>
        <fullName evidence="6">HECT domain E3 ubiquitin protein ligase 4</fullName>
    </submittedName>
</protein>
<evidence type="ECO:0000256" key="3">
    <source>
        <dbReference type="PROSITE-ProRule" id="PRU00104"/>
    </source>
</evidence>
<feature type="region of interest" description="Disordered" evidence="4">
    <location>
        <begin position="1910"/>
        <end position="1938"/>
    </location>
</feature>
<dbReference type="SMART" id="SM00119">
    <property type="entry name" value="HECTc"/>
    <property type="match status" value="1"/>
</dbReference>
<keyword evidence="2 3" id="KW-0833">Ubl conjugation pathway</keyword>
<proteinExistence type="predicted"/>
<dbReference type="Gene3D" id="3.90.1750.10">
    <property type="entry name" value="Hect, E3 ligase catalytic domains"/>
    <property type="match status" value="1"/>
</dbReference>
<dbReference type="InterPro" id="IPR035781">
    <property type="entry name" value="SPRY_HECTD4"/>
</dbReference>